<accession>V8N266</accession>
<sequence>MGVVVASPHPPVDAIRKRLVVSQPVFPVEVGVVAIVVPPGSFVH</sequence>
<organism evidence="1 2">
    <name type="scientific">Ophiophagus hannah</name>
    <name type="common">King cobra</name>
    <name type="synonym">Naja hannah</name>
    <dbReference type="NCBI Taxonomy" id="8665"/>
    <lineage>
        <taxon>Eukaryota</taxon>
        <taxon>Metazoa</taxon>
        <taxon>Chordata</taxon>
        <taxon>Craniata</taxon>
        <taxon>Vertebrata</taxon>
        <taxon>Euteleostomi</taxon>
        <taxon>Lepidosauria</taxon>
        <taxon>Squamata</taxon>
        <taxon>Bifurcata</taxon>
        <taxon>Unidentata</taxon>
        <taxon>Episquamata</taxon>
        <taxon>Toxicofera</taxon>
        <taxon>Serpentes</taxon>
        <taxon>Colubroidea</taxon>
        <taxon>Elapidae</taxon>
        <taxon>Elapinae</taxon>
        <taxon>Ophiophagus</taxon>
    </lineage>
</organism>
<evidence type="ECO:0000313" key="2">
    <source>
        <dbReference type="Proteomes" id="UP000018936"/>
    </source>
</evidence>
<keyword evidence="2" id="KW-1185">Reference proteome</keyword>
<gene>
    <name evidence="1" type="ORF">L345_17925</name>
</gene>
<comment type="caution">
    <text evidence="1">The sequence shown here is derived from an EMBL/GenBank/DDBJ whole genome shotgun (WGS) entry which is preliminary data.</text>
</comment>
<reference evidence="1 2" key="1">
    <citation type="journal article" date="2013" name="Proc. Natl. Acad. Sci. U.S.A.">
        <title>The king cobra genome reveals dynamic gene evolution and adaptation in the snake venom system.</title>
        <authorList>
            <person name="Vonk F.J."/>
            <person name="Casewell N.R."/>
            <person name="Henkel C.V."/>
            <person name="Heimberg A.M."/>
            <person name="Jansen H.J."/>
            <person name="McCleary R.J."/>
            <person name="Kerkkamp H.M."/>
            <person name="Vos R.A."/>
            <person name="Guerreiro I."/>
            <person name="Calvete J.J."/>
            <person name="Wuster W."/>
            <person name="Woods A.E."/>
            <person name="Logan J.M."/>
            <person name="Harrison R.A."/>
            <person name="Castoe T.A."/>
            <person name="de Koning A.P."/>
            <person name="Pollock D.D."/>
            <person name="Yandell M."/>
            <person name="Calderon D."/>
            <person name="Renjifo C."/>
            <person name="Currier R.B."/>
            <person name="Salgado D."/>
            <person name="Pla D."/>
            <person name="Sanz L."/>
            <person name="Hyder A.S."/>
            <person name="Ribeiro J.M."/>
            <person name="Arntzen J.W."/>
            <person name="van den Thillart G.E."/>
            <person name="Boetzer M."/>
            <person name="Pirovano W."/>
            <person name="Dirks R.P."/>
            <person name="Spaink H.P."/>
            <person name="Duboule D."/>
            <person name="McGlinn E."/>
            <person name="Kini R.M."/>
            <person name="Richardson M.K."/>
        </authorList>
    </citation>
    <scope>NUCLEOTIDE SEQUENCE</scope>
    <source>
        <tissue evidence="1">Blood</tissue>
    </source>
</reference>
<proteinExistence type="predicted"/>
<feature type="non-terminal residue" evidence="1">
    <location>
        <position position="44"/>
    </location>
</feature>
<dbReference type="EMBL" id="AZIM01025851">
    <property type="protein sequence ID" value="ETE56364.1"/>
    <property type="molecule type" value="Genomic_DNA"/>
</dbReference>
<protein>
    <submittedName>
        <fullName evidence="1">Uncharacterized protein</fullName>
    </submittedName>
</protein>
<dbReference type="Proteomes" id="UP000018936">
    <property type="component" value="Unassembled WGS sequence"/>
</dbReference>
<dbReference type="AlphaFoldDB" id="V8N266"/>
<evidence type="ECO:0000313" key="1">
    <source>
        <dbReference type="EMBL" id="ETE56364.1"/>
    </source>
</evidence>
<name>V8N266_OPHHA</name>